<dbReference type="AlphaFoldDB" id="A0A1K2IBS6"/>
<proteinExistence type="predicted"/>
<sequence length="38" mass="4318">MKRRMLGNKRVCDKSGSDKNDHFCHCRFFGSLSNGVEG</sequence>
<accession>A0A1K2IBS6</accession>
<evidence type="ECO:0000313" key="1">
    <source>
        <dbReference type="EMBL" id="SFZ89153.1"/>
    </source>
</evidence>
<protein>
    <submittedName>
        <fullName evidence="1">Uncharacterized protein</fullName>
    </submittedName>
</protein>
<gene>
    <name evidence="1" type="ORF">LREN565_2266</name>
</gene>
<reference evidence="1" key="1">
    <citation type="submission" date="2016-11" db="EMBL/GenBank/DDBJ databases">
        <authorList>
            <person name="Jaros S."/>
            <person name="Januszkiewicz K."/>
            <person name="Wedrychowicz H."/>
        </authorList>
    </citation>
    <scope>NUCLEOTIDE SEQUENCE</scope>
    <source>
        <strain evidence="1">ACA-DC 565</strain>
    </source>
</reference>
<dbReference type="EMBL" id="LT634362">
    <property type="protein sequence ID" value="SFZ89153.1"/>
    <property type="molecule type" value="Genomic_DNA"/>
</dbReference>
<organism evidence="1">
    <name type="scientific">Loigolactobacillus rennini</name>
    <dbReference type="NCBI Taxonomy" id="238013"/>
    <lineage>
        <taxon>Bacteria</taxon>
        <taxon>Bacillati</taxon>
        <taxon>Bacillota</taxon>
        <taxon>Bacilli</taxon>
        <taxon>Lactobacillales</taxon>
        <taxon>Lactobacillaceae</taxon>
        <taxon>Loigolactobacillus</taxon>
    </lineage>
</organism>
<name>A0A1K2IBS6_9LACO</name>